<dbReference type="EMBL" id="JABVXQ010000008">
    <property type="protein sequence ID" value="KAF6094720.1"/>
    <property type="molecule type" value="Genomic_DNA"/>
</dbReference>
<dbReference type="AlphaFoldDB" id="A0A834DSR0"/>
<accession>A0A834DSR0</accession>
<comment type="caution">
    <text evidence="1">The sequence shown here is derived from an EMBL/GenBank/DDBJ whole genome shotgun (WGS) entry which is preliminary data.</text>
</comment>
<sequence length="122" mass="13860">MPKMRPALQLKRSPSLELQPWLSGYLPTGQLHFRWRSPRLHLNGSSLLQTHSVLATPHPREKPGHYLRVSFLPQSPHRKGDLVRLTSFFSITNTFVDVFLTRQLQMLPATSGPGCLHSVSKL</sequence>
<dbReference type="Proteomes" id="UP000664940">
    <property type="component" value="Unassembled WGS sequence"/>
</dbReference>
<reference evidence="1 2" key="1">
    <citation type="journal article" date="2020" name="Nature">
        <title>Six reference-quality genomes reveal evolution of bat adaptations.</title>
        <authorList>
            <person name="Jebb D."/>
            <person name="Huang Z."/>
            <person name="Pippel M."/>
            <person name="Hughes G.M."/>
            <person name="Lavrichenko K."/>
            <person name="Devanna P."/>
            <person name="Winkler S."/>
            <person name="Jermiin L.S."/>
            <person name="Skirmuntt E.C."/>
            <person name="Katzourakis A."/>
            <person name="Burkitt-Gray L."/>
            <person name="Ray D.A."/>
            <person name="Sullivan K.A.M."/>
            <person name="Roscito J.G."/>
            <person name="Kirilenko B.M."/>
            <person name="Davalos L.M."/>
            <person name="Corthals A.P."/>
            <person name="Power M.L."/>
            <person name="Jones G."/>
            <person name="Ransome R.D."/>
            <person name="Dechmann D.K.N."/>
            <person name="Locatelli A.G."/>
            <person name="Puechmaille S.J."/>
            <person name="Fedrigo O."/>
            <person name="Jarvis E.D."/>
            <person name="Hiller M."/>
            <person name="Vernes S.C."/>
            <person name="Myers E.W."/>
            <person name="Teeling E.C."/>
        </authorList>
    </citation>
    <scope>NUCLEOTIDE SEQUENCE [LARGE SCALE GENOMIC DNA]</scope>
    <source>
        <strain evidence="1">Bat1K_MPI-CBG_1</strain>
    </source>
</reference>
<organism evidence="1 2">
    <name type="scientific">Phyllostomus discolor</name>
    <name type="common">pale spear-nosed bat</name>
    <dbReference type="NCBI Taxonomy" id="89673"/>
    <lineage>
        <taxon>Eukaryota</taxon>
        <taxon>Metazoa</taxon>
        <taxon>Chordata</taxon>
        <taxon>Craniata</taxon>
        <taxon>Vertebrata</taxon>
        <taxon>Euteleostomi</taxon>
        <taxon>Mammalia</taxon>
        <taxon>Eutheria</taxon>
        <taxon>Laurasiatheria</taxon>
        <taxon>Chiroptera</taxon>
        <taxon>Yangochiroptera</taxon>
        <taxon>Phyllostomidae</taxon>
        <taxon>Phyllostominae</taxon>
        <taxon>Phyllostomus</taxon>
    </lineage>
</organism>
<proteinExistence type="predicted"/>
<name>A0A834DSR0_9CHIR</name>
<evidence type="ECO:0000313" key="1">
    <source>
        <dbReference type="EMBL" id="KAF6094720.1"/>
    </source>
</evidence>
<gene>
    <name evidence="1" type="ORF">HJG60_011822</name>
</gene>
<evidence type="ECO:0000313" key="2">
    <source>
        <dbReference type="Proteomes" id="UP000664940"/>
    </source>
</evidence>
<protein>
    <submittedName>
        <fullName evidence="1">Uncharacterized protein</fullName>
    </submittedName>
</protein>